<dbReference type="AlphaFoldDB" id="A0A5B7GMM3"/>
<comment type="caution">
    <text evidence="1">The sequence shown here is derived from an EMBL/GenBank/DDBJ whole genome shotgun (WGS) entry which is preliminary data.</text>
</comment>
<dbReference type="Proteomes" id="UP000324222">
    <property type="component" value="Unassembled WGS sequence"/>
</dbReference>
<gene>
    <name evidence="1" type="ORF">E2C01_052869</name>
</gene>
<accession>A0A5B7GMM3</accession>
<keyword evidence="2" id="KW-1185">Reference proteome</keyword>
<sequence length="112" mass="12304">MTCRSGGSVPSPLPPSLPPSLPPCLLASCCTTRPLNLLGRPVLPGNTGQGFVRPSYLYHRSQHISKGSTLRNSVRRKTDEALVTLDSKGESLLKLKRRESFEVPRCPVFVQY</sequence>
<reference evidence="1 2" key="1">
    <citation type="submission" date="2019-05" db="EMBL/GenBank/DDBJ databases">
        <title>Another draft genome of Portunus trituberculatus and its Hox gene families provides insights of decapod evolution.</title>
        <authorList>
            <person name="Jeong J.-H."/>
            <person name="Song I."/>
            <person name="Kim S."/>
            <person name="Choi T."/>
            <person name="Kim D."/>
            <person name="Ryu S."/>
            <person name="Kim W."/>
        </authorList>
    </citation>
    <scope>NUCLEOTIDE SEQUENCE [LARGE SCALE GENOMIC DNA]</scope>
    <source>
        <tissue evidence="1">Muscle</tissue>
    </source>
</reference>
<organism evidence="1 2">
    <name type="scientific">Portunus trituberculatus</name>
    <name type="common">Swimming crab</name>
    <name type="synonym">Neptunus trituberculatus</name>
    <dbReference type="NCBI Taxonomy" id="210409"/>
    <lineage>
        <taxon>Eukaryota</taxon>
        <taxon>Metazoa</taxon>
        <taxon>Ecdysozoa</taxon>
        <taxon>Arthropoda</taxon>
        <taxon>Crustacea</taxon>
        <taxon>Multicrustacea</taxon>
        <taxon>Malacostraca</taxon>
        <taxon>Eumalacostraca</taxon>
        <taxon>Eucarida</taxon>
        <taxon>Decapoda</taxon>
        <taxon>Pleocyemata</taxon>
        <taxon>Brachyura</taxon>
        <taxon>Eubrachyura</taxon>
        <taxon>Portunoidea</taxon>
        <taxon>Portunidae</taxon>
        <taxon>Portuninae</taxon>
        <taxon>Portunus</taxon>
    </lineage>
</organism>
<name>A0A5B7GMM3_PORTR</name>
<evidence type="ECO:0000313" key="2">
    <source>
        <dbReference type="Proteomes" id="UP000324222"/>
    </source>
</evidence>
<protein>
    <submittedName>
        <fullName evidence="1">Uncharacterized protein</fullName>
    </submittedName>
</protein>
<dbReference type="PROSITE" id="PS51257">
    <property type="entry name" value="PROKAR_LIPOPROTEIN"/>
    <property type="match status" value="1"/>
</dbReference>
<dbReference type="EMBL" id="VSRR010016049">
    <property type="protein sequence ID" value="MPC58859.1"/>
    <property type="molecule type" value="Genomic_DNA"/>
</dbReference>
<evidence type="ECO:0000313" key="1">
    <source>
        <dbReference type="EMBL" id="MPC58859.1"/>
    </source>
</evidence>
<proteinExistence type="predicted"/>